<feature type="domain" description="Acyl-CoA dehydrogenase/oxidase N-terminal" evidence="8">
    <location>
        <begin position="6"/>
        <end position="122"/>
    </location>
</feature>
<dbReference type="RefSeq" id="WP_039255743.1">
    <property type="nucleotide sequence ID" value="NZ_JENJ01000040.1"/>
</dbReference>
<dbReference type="InterPro" id="IPR013786">
    <property type="entry name" value="AcylCoA_DH/ox_N"/>
</dbReference>
<evidence type="ECO:0000259" key="8">
    <source>
        <dbReference type="Pfam" id="PF02771"/>
    </source>
</evidence>
<sequence>MDFRFSEEQELMVQAIEDAMTRENLEPYFQDCDKKHEHPEKWWDILRDLGCFSMFLPENAYSEDGEPGGGEGAVTMFLVMEALGRCGAPIYLFWDHVKADALLENGTKEQIDKFMPMFFKGESAYAQGFSEPNAGTDLSSNAIETTYTRKNGKVYINGHKHFISGAQGNDYCLTLAKNSDSPEQLTLWFVPTNVANVKKEPMEKMGLNMENVNDIWFDNVEIEESDMFSFEGNGLMATSKGFDYERLIDAFNAYGQALCAYEDACRYANQRIVKGKEIGKLQLIQNHIMEMTMRIETMRNLLLHYAWNKDNNCLTRAEASIAKQYCSESANEVADHAMQVLAGIGFCGSRVSRIYRDLRITRISGGTGEIQTVIASRQILKKYK</sequence>
<dbReference type="Pfam" id="PF02771">
    <property type="entry name" value="Acyl-CoA_dh_N"/>
    <property type="match status" value="1"/>
</dbReference>
<gene>
    <name evidence="9" type="ORF">Z968_09155</name>
</gene>
<evidence type="ECO:0000256" key="4">
    <source>
        <dbReference type="ARBA" id="ARBA00022827"/>
    </source>
</evidence>
<dbReference type="SUPFAM" id="SSF47203">
    <property type="entry name" value="Acyl-CoA dehydrogenase C-terminal domain-like"/>
    <property type="match status" value="1"/>
</dbReference>
<evidence type="ECO:0000256" key="3">
    <source>
        <dbReference type="ARBA" id="ARBA00022630"/>
    </source>
</evidence>
<keyword evidence="5" id="KW-0560">Oxidoreductase</keyword>
<reference evidence="9 10" key="1">
    <citation type="submission" date="2014-01" db="EMBL/GenBank/DDBJ databases">
        <title>Plasmidome dynamics in the species complex Clostridium novyi sensu lato converts strains of independent lineages into distinctly different pathogens.</title>
        <authorList>
            <person name="Skarin H."/>
            <person name="Segerman B."/>
        </authorList>
    </citation>
    <scope>NUCLEOTIDE SEQUENCE [LARGE SCALE GENOMIC DNA]</scope>
    <source>
        <strain evidence="9 10">4552</strain>
    </source>
</reference>
<comment type="similarity">
    <text evidence="2 5">Belongs to the acyl-CoA dehydrogenase family.</text>
</comment>
<feature type="domain" description="Acyl-CoA dehydrogenase/oxidase C-terminal" evidence="6">
    <location>
        <begin position="232"/>
        <end position="379"/>
    </location>
</feature>
<dbReference type="InterPro" id="IPR009100">
    <property type="entry name" value="AcylCoA_DH/oxidase_NM_dom_sf"/>
</dbReference>
<dbReference type="OrthoDB" id="9785203at2"/>
<accession>A0A0A0I542</accession>
<dbReference type="Pfam" id="PF00441">
    <property type="entry name" value="Acyl-CoA_dh_1"/>
    <property type="match status" value="1"/>
</dbReference>
<dbReference type="PANTHER" id="PTHR43884:SF12">
    <property type="entry name" value="ISOVALERYL-COA DEHYDROGENASE, MITOCHONDRIAL-RELATED"/>
    <property type="match status" value="1"/>
</dbReference>
<evidence type="ECO:0000256" key="1">
    <source>
        <dbReference type="ARBA" id="ARBA00001974"/>
    </source>
</evidence>
<dbReference type="EMBL" id="JENJ01000040">
    <property type="protein sequence ID" value="KGM95441.1"/>
    <property type="molecule type" value="Genomic_DNA"/>
</dbReference>
<protein>
    <submittedName>
        <fullName evidence="9">Acyl-CoA dehydrogenase</fullName>
    </submittedName>
</protein>
<dbReference type="InterPro" id="IPR006091">
    <property type="entry name" value="Acyl-CoA_Oxase/DH_mid-dom"/>
</dbReference>
<proteinExistence type="inferred from homology"/>
<comment type="caution">
    <text evidence="9">The sequence shown here is derived from an EMBL/GenBank/DDBJ whole genome shotgun (WGS) entry which is preliminary data.</text>
</comment>
<evidence type="ECO:0000259" key="6">
    <source>
        <dbReference type="Pfam" id="PF00441"/>
    </source>
</evidence>
<dbReference type="InterPro" id="IPR046373">
    <property type="entry name" value="Acyl-CoA_Oxase/DH_mid-dom_sf"/>
</dbReference>
<dbReference type="GO" id="GO:0050660">
    <property type="term" value="F:flavin adenine dinucleotide binding"/>
    <property type="evidence" value="ECO:0007669"/>
    <property type="project" value="InterPro"/>
</dbReference>
<dbReference type="AlphaFoldDB" id="A0A0A0I542"/>
<dbReference type="Pfam" id="PF02770">
    <property type="entry name" value="Acyl-CoA_dh_M"/>
    <property type="match status" value="1"/>
</dbReference>
<dbReference type="Proteomes" id="UP000030012">
    <property type="component" value="Unassembled WGS sequence"/>
</dbReference>
<feature type="domain" description="Acyl-CoA oxidase/dehydrogenase middle" evidence="7">
    <location>
        <begin position="126"/>
        <end position="220"/>
    </location>
</feature>
<evidence type="ECO:0000259" key="7">
    <source>
        <dbReference type="Pfam" id="PF02770"/>
    </source>
</evidence>
<dbReference type="InterPro" id="IPR009075">
    <property type="entry name" value="AcylCo_DH/oxidase_C"/>
</dbReference>
<keyword evidence="3 5" id="KW-0285">Flavoprotein</keyword>
<evidence type="ECO:0000313" key="10">
    <source>
        <dbReference type="Proteomes" id="UP000030012"/>
    </source>
</evidence>
<evidence type="ECO:0000313" key="9">
    <source>
        <dbReference type="EMBL" id="KGM95441.1"/>
    </source>
</evidence>
<dbReference type="GO" id="GO:0003995">
    <property type="term" value="F:acyl-CoA dehydrogenase activity"/>
    <property type="evidence" value="ECO:0007669"/>
    <property type="project" value="TreeGrafter"/>
</dbReference>
<name>A0A0A0I542_CLONO</name>
<evidence type="ECO:0000256" key="2">
    <source>
        <dbReference type="ARBA" id="ARBA00009347"/>
    </source>
</evidence>
<dbReference type="InterPro" id="IPR036250">
    <property type="entry name" value="AcylCo_DH-like_C"/>
</dbReference>
<dbReference type="Gene3D" id="1.10.540.10">
    <property type="entry name" value="Acyl-CoA dehydrogenase/oxidase, N-terminal domain"/>
    <property type="match status" value="1"/>
</dbReference>
<dbReference type="InterPro" id="IPR037069">
    <property type="entry name" value="AcylCoA_DH/ox_N_sf"/>
</dbReference>
<evidence type="ECO:0000256" key="5">
    <source>
        <dbReference type="RuleBase" id="RU362125"/>
    </source>
</evidence>
<dbReference type="CDD" id="cd00567">
    <property type="entry name" value="ACAD"/>
    <property type="match status" value="1"/>
</dbReference>
<keyword evidence="4 5" id="KW-0274">FAD</keyword>
<dbReference type="SUPFAM" id="SSF56645">
    <property type="entry name" value="Acyl-CoA dehydrogenase NM domain-like"/>
    <property type="match status" value="1"/>
</dbReference>
<comment type="cofactor">
    <cofactor evidence="1 5">
        <name>FAD</name>
        <dbReference type="ChEBI" id="CHEBI:57692"/>
    </cofactor>
</comment>
<dbReference type="Gene3D" id="2.40.110.10">
    <property type="entry name" value="Butyryl-CoA Dehydrogenase, subunit A, domain 2"/>
    <property type="match status" value="1"/>
</dbReference>
<dbReference type="PANTHER" id="PTHR43884">
    <property type="entry name" value="ACYL-COA DEHYDROGENASE"/>
    <property type="match status" value="1"/>
</dbReference>
<organism evidence="9 10">
    <name type="scientific">Clostridium novyi A str. 4552</name>
    <dbReference type="NCBI Taxonomy" id="1444289"/>
    <lineage>
        <taxon>Bacteria</taxon>
        <taxon>Bacillati</taxon>
        <taxon>Bacillota</taxon>
        <taxon>Clostridia</taxon>
        <taxon>Eubacteriales</taxon>
        <taxon>Clostridiaceae</taxon>
        <taxon>Clostridium</taxon>
    </lineage>
</organism>
<dbReference type="Gene3D" id="1.20.140.10">
    <property type="entry name" value="Butyryl-CoA Dehydrogenase, subunit A, domain 3"/>
    <property type="match status" value="1"/>
</dbReference>